<reference evidence="1 2" key="1">
    <citation type="journal article" date="2015" name="Nature">
        <title>rRNA introns, odd ribosomes, and small enigmatic genomes across a large radiation of phyla.</title>
        <authorList>
            <person name="Brown C.T."/>
            <person name="Hug L.A."/>
            <person name="Thomas B.C."/>
            <person name="Sharon I."/>
            <person name="Castelle C.J."/>
            <person name="Singh A."/>
            <person name="Wilkins M.J."/>
            <person name="Williams K.H."/>
            <person name="Banfield J.F."/>
        </authorList>
    </citation>
    <scope>NUCLEOTIDE SEQUENCE [LARGE SCALE GENOMIC DNA]</scope>
</reference>
<sequence length="415" mass="46821">MIFTYAPAGLGHLRVTDALVESRPKNSPYILLGSIDRFVTWIHRFTSINPIGKFIFLKSQYGFFEDLFVLLYRKFLVFNLKTIHRQIRDIIERSPGGDEVWIIATHFGMAIQIGAIKQKLIKETGRMVRLIVQVTDDTSQHIWCIRGSDLTFVPSKYVKEKFVTYAKTKGIPFECEVIPYPLSTMLTKRIPKGMGHRHKAFTETTGTIKIAVPISGAAVGLGYLTTLIRELGALSKRFEFWVLVKKSPFTEMFISAMTNLPRTNVLVGKNDIEMITLYELLYEKNLIHLEVTKPSEQSFKAIITPSRLGGSALLFTAPVGRQEIENIDFLERHGLLSTVGSITYPRAVTLLDDPINAAKQIWEGVESGLFSRMTANNFSFSKSTLESGEIGGDGATQFWKKTLRKFGKKEIGRIV</sequence>
<accession>A0A0G1FIA3</accession>
<dbReference type="EMBL" id="LCFK01000002">
    <property type="protein sequence ID" value="KKS94831.1"/>
    <property type="molecule type" value="Genomic_DNA"/>
</dbReference>
<evidence type="ECO:0000313" key="2">
    <source>
        <dbReference type="Proteomes" id="UP000033980"/>
    </source>
</evidence>
<evidence type="ECO:0008006" key="3">
    <source>
        <dbReference type="Google" id="ProtNLM"/>
    </source>
</evidence>
<comment type="caution">
    <text evidence="1">The sequence shown here is derived from an EMBL/GenBank/DDBJ whole genome shotgun (WGS) entry which is preliminary data.</text>
</comment>
<evidence type="ECO:0000313" key="1">
    <source>
        <dbReference type="EMBL" id="KKS94831.1"/>
    </source>
</evidence>
<name>A0A0G1FIA3_9BACT</name>
<protein>
    <recommendedName>
        <fullName evidence="3">Monogalactosyldiacylglycerol synthase</fullName>
    </recommendedName>
</protein>
<gene>
    <name evidence="1" type="ORF">UV68_C0002G0031</name>
</gene>
<proteinExistence type="predicted"/>
<dbReference type="AlphaFoldDB" id="A0A0G1FIA3"/>
<organism evidence="1 2">
    <name type="scientific">Candidatus Collierbacteria bacterium GW2011_GWC2_43_12</name>
    <dbReference type="NCBI Taxonomy" id="1618390"/>
    <lineage>
        <taxon>Bacteria</taxon>
        <taxon>Candidatus Collieribacteriota</taxon>
    </lineage>
</organism>
<dbReference type="Proteomes" id="UP000033980">
    <property type="component" value="Unassembled WGS sequence"/>
</dbReference>